<reference evidence="6" key="1">
    <citation type="submission" date="2018-05" db="EMBL/GenBank/DDBJ databases">
        <authorList>
            <person name="Lanie J.A."/>
            <person name="Ng W.-L."/>
            <person name="Kazmierczak K.M."/>
            <person name="Andrzejewski T.M."/>
            <person name="Davidsen T.M."/>
            <person name="Wayne K.J."/>
            <person name="Tettelin H."/>
            <person name="Glass J.I."/>
            <person name="Rusch D."/>
            <person name="Podicherti R."/>
            <person name="Tsui H.-C.T."/>
            <person name="Winkler M.E."/>
        </authorList>
    </citation>
    <scope>NUCLEOTIDE SEQUENCE</scope>
</reference>
<dbReference type="SUPFAM" id="SSF51556">
    <property type="entry name" value="Metallo-dependent hydrolases"/>
    <property type="match status" value="1"/>
</dbReference>
<keyword evidence="3" id="KW-0378">Hydrolase</keyword>
<accession>A0A382E6P0</accession>
<dbReference type="PANTHER" id="PTHR43668:SF2">
    <property type="entry name" value="ALLANTOINASE"/>
    <property type="match status" value="1"/>
</dbReference>
<feature type="domain" description="Dihydroorotase catalytic" evidence="5">
    <location>
        <begin position="53"/>
        <end position="239"/>
    </location>
</feature>
<dbReference type="GO" id="GO:0006221">
    <property type="term" value="P:pyrimidine nucleotide biosynthetic process"/>
    <property type="evidence" value="ECO:0007669"/>
    <property type="project" value="UniProtKB-KW"/>
</dbReference>
<dbReference type="GO" id="GO:0004151">
    <property type="term" value="F:dihydroorotase activity"/>
    <property type="evidence" value="ECO:0007669"/>
    <property type="project" value="InterPro"/>
</dbReference>
<dbReference type="SUPFAM" id="SSF51338">
    <property type="entry name" value="Composite domain of metallo-dependent hydrolases"/>
    <property type="match status" value="1"/>
</dbReference>
<dbReference type="AlphaFoldDB" id="A0A382E6P0"/>
<dbReference type="CDD" id="cd01317">
    <property type="entry name" value="DHOase_IIa"/>
    <property type="match status" value="1"/>
</dbReference>
<dbReference type="PANTHER" id="PTHR43668">
    <property type="entry name" value="ALLANTOINASE"/>
    <property type="match status" value="1"/>
</dbReference>
<dbReference type="GO" id="GO:0004038">
    <property type="term" value="F:allantoinase activity"/>
    <property type="evidence" value="ECO:0007669"/>
    <property type="project" value="TreeGrafter"/>
</dbReference>
<dbReference type="NCBIfam" id="TIGR00857">
    <property type="entry name" value="pyrC_multi"/>
    <property type="match status" value="1"/>
</dbReference>
<keyword evidence="2" id="KW-0479">Metal-binding</keyword>
<proteinExistence type="inferred from homology"/>
<evidence type="ECO:0000259" key="5">
    <source>
        <dbReference type="Pfam" id="PF12890"/>
    </source>
</evidence>
<gene>
    <name evidence="6" type="ORF">METZ01_LOCUS199300</name>
</gene>
<dbReference type="EMBL" id="UINC01043023">
    <property type="protein sequence ID" value="SVB46446.1"/>
    <property type="molecule type" value="Genomic_DNA"/>
</dbReference>
<comment type="cofactor">
    <cofactor evidence="1">
        <name>Zn(2+)</name>
        <dbReference type="ChEBI" id="CHEBI:29105"/>
    </cofactor>
</comment>
<dbReference type="Gene3D" id="2.30.40.10">
    <property type="entry name" value="Urease, subunit C, domain 1"/>
    <property type="match status" value="1"/>
</dbReference>
<dbReference type="PROSITE" id="PS00483">
    <property type="entry name" value="DIHYDROOROTASE_2"/>
    <property type="match status" value="1"/>
</dbReference>
<dbReference type="GO" id="GO:0006145">
    <property type="term" value="P:purine nucleobase catabolic process"/>
    <property type="evidence" value="ECO:0007669"/>
    <property type="project" value="TreeGrafter"/>
</dbReference>
<dbReference type="PROSITE" id="PS00482">
    <property type="entry name" value="DIHYDROOROTASE_1"/>
    <property type="match status" value="1"/>
</dbReference>
<dbReference type="GO" id="GO:0005737">
    <property type="term" value="C:cytoplasm"/>
    <property type="evidence" value="ECO:0007669"/>
    <property type="project" value="TreeGrafter"/>
</dbReference>
<protein>
    <recommendedName>
        <fullName evidence="5">Dihydroorotase catalytic domain-containing protein</fullName>
    </recommendedName>
</protein>
<dbReference type="Gene3D" id="3.20.20.140">
    <property type="entry name" value="Metal-dependent hydrolases"/>
    <property type="match status" value="1"/>
</dbReference>
<dbReference type="Pfam" id="PF12890">
    <property type="entry name" value="DHOase"/>
    <property type="match status" value="1"/>
</dbReference>
<organism evidence="6">
    <name type="scientific">marine metagenome</name>
    <dbReference type="NCBI Taxonomy" id="408172"/>
    <lineage>
        <taxon>unclassified sequences</taxon>
        <taxon>metagenomes</taxon>
        <taxon>ecological metagenomes</taxon>
    </lineage>
</organism>
<dbReference type="GO" id="GO:0046872">
    <property type="term" value="F:metal ion binding"/>
    <property type="evidence" value="ECO:0007669"/>
    <property type="project" value="UniProtKB-KW"/>
</dbReference>
<evidence type="ECO:0000313" key="6">
    <source>
        <dbReference type="EMBL" id="SVB46446.1"/>
    </source>
</evidence>
<evidence type="ECO:0000256" key="1">
    <source>
        <dbReference type="ARBA" id="ARBA00001947"/>
    </source>
</evidence>
<dbReference type="InterPro" id="IPR032466">
    <property type="entry name" value="Metal_Hydrolase"/>
</dbReference>
<feature type="non-terminal residue" evidence="6">
    <location>
        <position position="1"/>
    </location>
</feature>
<sequence length="431" mass="45735">VSSLLLRGGRLIDPAHGLDETADLLLADGKVVAIGADAPGQAPEGTPEIDVTGKVVCPGLIDIHVHFREPGQMAKETIGTGAAAAARGGFTTVVCMPNTSPAIDNPGTVALIQDSAERSAKVNVLITGAITKGIAGEELAPIGSLKNAGVVAITDDGQCVQDNDLMRRAMEYATMFNLPVMDHCQDYSLVGAGVMHEGYWNNTLGLLGWPSAGEEMIVARNILLAEKTGAHVHCQHMTTAGSVRLIREAKSRGVPISGEACPHHFTLTDSAVAGSDKFWPDDGKGVFWAGDDDKPAWPEYDTNFKMNPPLRSAADREAVIEGVADGTLEIISSDHAPHCDYEKEVEFANAPFGVTGLENELAVSLMQLYHSGRMPLSDVIERLTVAPAKLIHLDRGSLGVGAVSDVTVFDPDAEWVFRREDTASKAVNNPF</sequence>
<dbReference type="InterPro" id="IPR050138">
    <property type="entry name" value="DHOase/Allantoinase_Hydrolase"/>
</dbReference>
<keyword evidence="4" id="KW-0665">Pyrimidine biosynthesis</keyword>
<evidence type="ECO:0000256" key="2">
    <source>
        <dbReference type="ARBA" id="ARBA00022723"/>
    </source>
</evidence>
<feature type="non-terminal residue" evidence="6">
    <location>
        <position position="431"/>
    </location>
</feature>
<dbReference type="InterPro" id="IPR004722">
    <property type="entry name" value="DHOase"/>
</dbReference>
<dbReference type="InterPro" id="IPR024403">
    <property type="entry name" value="DHOase_cat"/>
</dbReference>
<dbReference type="InterPro" id="IPR011059">
    <property type="entry name" value="Metal-dep_hydrolase_composite"/>
</dbReference>
<dbReference type="InterPro" id="IPR002195">
    <property type="entry name" value="Dihydroorotase_CS"/>
</dbReference>
<name>A0A382E6P0_9ZZZZ</name>
<evidence type="ECO:0000256" key="4">
    <source>
        <dbReference type="ARBA" id="ARBA00022975"/>
    </source>
</evidence>
<evidence type="ECO:0000256" key="3">
    <source>
        <dbReference type="ARBA" id="ARBA00022801"/>
    </source>
</evidence>
<dbReference type="HAMAP" id="MF_00220_B">
    <property type="entry name" value="PyrC_classI_B"/>
    <property type="match status" value="1"/>
</dbReference>